<dbReference type="Proteomes" id="UP000011058">
    <property type="component" value="Chromosome"/>
</dbReference>
<accession>I0KAT4</accession>
<dbReference type="HOGENOM" id="CLU_1000221_0_0_10"/>
<dbReference type="EMBL" id="HE796683">
    <property type="protein sequence ID" value="CCH01237.1"/>
    <property type="molecule type" value="Genomic_DNA"/>
</dbReference>
<evidence type="ECO:0000313" key="4">
    <source>
        <dbReference type="Proteomes" id="UP000011058"/>
    </source>
</evidence>
<dbReference type="RefSeq" id="WP_015332336.1">
    <property type="nucleotide sequence ID" value="NC_020054.1"/>
</dbReference>
<keyword evidence="1" id="KW-0328">Glycosyltransferase</keyword>
<dbReference type="STRING" id="1166018.FAES_3228"/>
<dbReference type="Pfam" id="PF01075">
    <property type="entry name" value="Glyco_transf_9"/>
    <property type="match status" value="1"/>
</dbReference>
<evidence type="ECO:0000256" key="2">
    <source>
        <dbReference type="ARBA" id="ARBA00022679"/>
    </source>
</evidence>
<dbReference type="InterPro" id="IPR051199">
    <property type="entry name" value="LPS_LOS_Heptosyltrfase"/>
</dbReference>
<dbReference type="Gene3D" id="3.40.50.2000">
    <property type="entry name" value="Glycogen Phosphorylase B"/>
    <property type="match status" value="1"/>
</dbReference>
<keyword evidence="2" id="KW-0808">Transferase</keyword>
<dbReference type="GO" id="GO:0008713">
    <property type="term" value="F:ADP-heptose-lipopolysaccharide heptosyltransferase activity"/>
    <property type="evidence" value="ECO:0007669"/>
    <property type="project" value="TreeGrafter"/>
</dbReference>
<dbReference type="eggNOG" id="COG0859">
    <property type="taxonomic scope" value="Bacteria"/>
</dbReference>
<dbReference type="GO" id="GO:0005829">
    <property type="term" value="C:cytosol"/>
    <property type="evidence" value="ECO:0007669"/>
    <property type="project" value="TreeGrafter"/>
</dbReference>
<dbReference type="GO" id="GO:0009244">
    <property type="term" value="P:lipopolysaccharide core region biosynthetic process"/>
    <property type="evidence" value="ECO:0007669"/>
    <property type="project" value="TreeGrafter"/>
</dbReference>
<keyword evidence="4" id="KW-1185">Reference proteome</keyword>
<proteinExistence type="predicted"/>
<dbReference type="PANTHER" id="PTHR30160:SF1">
    <property type="entry name" value="LIPOPOLYSACCHARIDE 1,2-N-ACETYLGLUCOSAMINETRANSFERASE-RELATED"/>
    <property type="match status" value="1"/>
</dbReference>
<reference evidence="3 4" key="1">
    <citation type="journal article" date="2012" name="J. Bacteriol.">
        <title>Genome Sequence of Fibrella aestuarina BUZ 2T, a Filamentous Marine Bacterium.</title>
        <authorList>
            <person name="Filippini M."/>
            <person name="Qi W."/>
            <person name="Blom J."/>
            <person name="Goesmann A."/>
            <person name="Smits T.H."/>
            <person name="Bagheri H.C."/>
        </authorList>
    </citation>
    <scope>NUCLEOTIDE SEQUENCE [LARGE SCALE GENOMIC DNA]</scope>
    <source>
        <strain evidence="4">BUZ 2T</strain>
    </source>
</reference>
<name>I0KAT4_9BACT</name>
<sequence length="278" mass="29939">MNLHLSADGLGDTICGVYAAAGIARHAPVTYWAKHPDWLGRISAPGVTIARHDERPGDSLDMNLGYGEQLRDSVSRKDWYVQQVMAQTGLVDLEASAGFHVDRRQLVLPELLQDKPPYVVLAPYSLWESRNWTEAGWAHVVTHLHRAGYEVLGLHTDEARLRRTFGSRINLLWGLSAPEVVDTLLGAAGVIGLDSGITHVAGMLGVPTVAVMAHLSVRLVFSHTAVQAVGSNACGYAPCGWQVDRGFSEACGLHGCHSLASTSASDVAAALLKLLPRR</sequence>
<dbReference type="SUPFAM" id="SSF53756">
    <property type="entry name" value="UDP-Glycosyltransferase/glycogen phosphorylase"/>
    <property type="match status" value="1"/>
</dbReference>
<dbReference type="KEGG" id="fae:FAES_3228"/>
<evidence type="ECO:0000256" key="1">
    <source>
        <dbReference type="ARBA" id="ARBA00022676"/>
    </source>
</evidence>
<dbReference type="InterPro" id="IPR002201">
    <property type="entry name" value="Glyco_trans_9"/>
</dbReference>
<dbReference type="PANTHER" id="PTHR30160">
    <property type="entry name" value="TETRAACYLDISACCHARIDE 4'-KINASE-RELATED"/>
    <property type="match status" value="1"/>
</dbReference>
<evidence type="ECO:0008006" key="5">
    <source>
        <dbReference type="Google" id="ProtNLM"/>
    </source>
</evidence>
<evidence type="ECO:0000313" key="3">
    <source>
        <dbReference type="EMBL" id="CCH01237.1"/>
    </source>
</evidence>
<dbReference type="OrthoDB" id="9797795at2"/>
<gene>
    <name evidence="3" type="ORF">FAES_3228</name>
</gene>
<protein>
    <recommendedName>
        <fullName evidence="5">Glycosyl transferase family 9</fullName>
    </recommendedName>
</protein>
<dbReference type="AlphaFoldDB" id="I0KAT4"/>
<organism evidence="3 4">
    <name type="scientific">Fibrella aestuarina BUZ 2</name>
    <dbReference type="NCBI Taxonomy" id="1166018"/>
    <lineage>
        <taxon>Bacteria</taxon>
        <taxon>Pseudomonadati</taxon>
        <taxon>Bacteroidota</taxon>
        <taxon>Cytophagia</taxon>
        <taxon>Cytophagales</taxon>
        <taxon>Spirosomataceae</taxon>
        <taxon>Fibrella</taxon>
    </lineage>
</organism>